<reference evidence="3" key="2">
    <citation type="journal article" date="2009" name="Fungal Genet. Biol.">
        <title>The 2008 update of the Aspergillus nidulans genome annotation: a community effort.</title>
        <authorList>
            <person name="Wortman J.R."/>
            <person name="Gilsenan J.M."/>
            <person name="Joardar V."/>
            <person name="Deegan J."/>
            <person name="Clutterbuck J."/>
            <person name="Andersen M.R."/>
            <person name="Archer D."/>
            <person name="Bencina M."/>
            <person name="Braus G."/>
            <person name="Coutinho P."/>
            <person name="von Dohren H."/>
            <person name="Doonan J."/>
            <person name="Driessen A.J."/>
            <person name="Durek P."/>
            <person name="Espeso E."/>
            <person name="Fekete E."/>
            <person name="Flipphi M."/>
            <person name="Estrada C.G."/>
            <person name="Geysens S."/>
            <person name="Goldman G."/>
            <person name="de Groot P.W."/>
            <person name="Hansen K."/>
            <person name="Harris S.D."/>
            <person name="Heinekamp T."/>
            <person name="Helmstaedt K."/>
            <person name="Henrissat B."/>
            <person name="Hofmann G."/>
            <person name="Homan T."/>
            <person name="Horio T."/>
            <person name="Horiuchi H."/>
            <person name="James S."/>
            <person name="Jones M."/>
            <person name="Karaffa L."/>
            <person name="Karanyi Z."/>
            <person name="Kato M."/>
            <person name="Keller N."/>
            <person name="Kelly D.E."/>
            <person name="Kiel J.A."/>
            <person name="Kim J.M."/>
            <person name="van der Klei I.J."/>
            <person name="Klis F.M."/>
            <person name="Kovalchuk A."/>
            <person name="Krasevec N."/>
            <person name="Kubicek C.P."/>
            <person name="Liu B."/>
            <person name="Maccabe A."/>
            <person name="Meyer V."/>
            <person name="Mirabito P."/>
            <person name="Miskei M."/>
            <person name="Mos M."/>
            <person name="Mullins J."/>
            <person name="Nelson D.R."/>
            <person name="Nielsen J."/>
            <person name="Oakley B.R."/>
            <person name="Osmani S.A."/>
            <person name="Pakula T."/>
            <person name="Paszewski A."/>
            <person name="Paulsen I."/>
            <person name="Pilsyk S."/>
            <person name="Pocsi I."/>
            <person name="Punt P.J."/>
            <person name="Ram A.F."/>
            <person name="Ren Q."/>
            <person name="Robellet X."/>
            <person name="Robson G."/>
            <person name="Seiboth B."/>
            <person name="van Solingen P."/>
            <person name="Specht T."/>
            <person name="Sun J."/>
            <person name="Taheri-Talesh N."/>
            <person name="Takeshita N."/>
            <person name="Ussery D."/>
            <person name="vanKuyk P.A."/>
            <person name="Visser H."/>
            <person name="van de Vondervoort P.J."/>
            <person name="de Vries R.P."/>
            <person name="Walton J."/>
            <person name="Xiang X."/>
            <person name="Xiong Y."/>
            <person name="Zeng A.P."/>
            <person name="Brandt B.W."/>
            <person name="Cornell M.J."/>
            <person name="van den Hondel C.A."/>
            <person name="Visser J."/>
            <person name="Oliver S.G."/>
            <person name="Turner G."/>
        </authorList>
    </citation>
    <scope>GENOME REANNOTATION</scope>
    <source>
        <strain evidence="3">FGSC A4 / ATCC 38163 / CBS 112.46 / NRRL 194 / M139</strain>
    </source>
</reference>
<dbReference type="InParanoid" id="C8V5X6"/>
<dbReference type="EMBL" id="BN001302">
    <property type="protein sequence ID" value="CBF74979.1"/>
    <property type="molecule type" value="Genomic_DNA"/>
</dbReference>
<evidence type="ECO:0000256" key="1">
    <source>
        <dbReference type="ARBA" id="ARBA00022801"/>
    </source>
</evidence>
<dbReference type="GeneID" id="2873395"/>
<evidence type="ECO:0000313" key="3">
    <source>
        <dbReference type="Proteomes" id="UP000000560"/>
    </source>
</evidence>
<dbReference type="InterPro" id="IPR010905">
    <property type="entry name" value="Glyco_hydro_88"/>
</dbReference>
<dbReference type="PANTHER" id="PTHR33886:SF11">
    <property type="entry name" value="WALL GLYCOSYL HYDROLASE YTER, PUTATIVE (AFU_ORTHOLOGUE AFUA_2G14630)-RELATED"/>
    <property type="match status" value="1"/>
</dbReference>
<organism evidence="2 3">
    <name type="scientific">Emericella nidulans (strain FGSC A4 / ATCC 38163 / CBS 112.46 / NRRL 194 / M139)</name>
    <name type="common">Aspergillus nidulans</name>
    <dbReference type="NCBI Taxonomy" id="227321"/>
    <lineage>
        <taxon>Eukaryota</taxon>
        <taxon>Fungi</taxon>
        <taxon>Dikarya</taxon>
        <taxon>Ascomycota</taxon>
        <taxon>Pezizomycotina</taxon>
        <taxon>Eurotiomycetes</taxon>
        <taxon>Eurotiomycetidae</taxon>
        <taxon>Eurotiales</taxon>
        <taxon>Aspergillaceae</taxon>
        <taxon>Aspergillus</taxon>
        <taxon>Aspergillus subgen. Nidulantes</taxon>
    </lineage>
</organism>
<name>C8V5X6_EMENI</name>
<sequence>MADSVILRGQAIHDQDSDSSGLLQVGTFQNALLNLIESPSGRFMQQNWQEYLGRSVDSVVNVVGNAKEDTKFPLDRLSKMDRYGQTGNKTYKNILDSLRFSIDLQPRNQFGGLWYYVYPNWSYLDGMFSLLSFSPMYASTFDIANSTLMNRDLFNQLDLLWSHCRDNRTGLLVHGYDASRTAPWANPVTGASPIVWIRALGWFMMALVDLFEHDLMDARVSIWRTRFVDLANALVDAVDSTSGAWWQVMSAPGQEGNYIESSGSAMFVYALYKGVRVGILPAPEKGGEAYIEVAERAYSELVKRFIVENEDGTLSYNGTVGVCSLNSTATYDYYIHQPLVYDSVLGSAAFIRASTEHELHLEASLNL</sequence>
<protein>
    <submittedName>
        <fullName evidence="2">Cell wall glycosyl hydrolase YteR, putative (AFU_orthologue AFUA_2G14630)</fullName>
    </submittedName>
</protein>
<dbReference type="OMA" id="DGMYSFA"/>
<dbReference type="SUPFAM" id="SSF48208">
    <property type="entry name" value="Six-hairpin glycosidases"/>
    <property type="match status" value="1"/>
</dbReference>
<dbReference type="KEGG" id="ani:ANIA_10505"/>
<accession>C8V5X6</accession>
<dbReference type="GO" id="GO:0016787">
    <property type="term" value="F:hydrolase activity"/>
    <property type="evidence" value="ECO:0007669"/>
    <property type="project" value="UniProtKB-KW"/>
</dbReference>
<dbReference type="eggNOG" id="ENOG502RXA5">
    <property type="taxonomic scope" value="Eukaryota"/>
</dbReference>
<dbReference type="InterPro" id="IPR052043">
    <property type="entry name" value="PolySaccharide_Degr_Enz"/>
</dbReference>
<keyword evidence="1 2" id="KW-0378">Hydrolase</keyword>
<reference evidence="3" key="1">
    <citation type="journal article" date="2005" name="Nature">
        <title>Sequencing of Aspergillus nidulans and comparative analysis with A. fumigatus and A. oryzae.</title>
        <authorList>
            <person name="Galagan J.E."/>
            <person name="Calvo S.E."/>
            <person name="Cuomo C."/>
            <person name="Ma L.J."/>
            <person name="Wortman J.R."/>
            <person name="Batzoglou S."/>
            <person name="Lee S.I."/>
            <person name="Basturkmen M."/>
            <person name="Spevak C.C."/>
            <person name="Clutterbuck J."/>
            <person name="Kapitonov V."/>
            <person name="Jurka J."/>
            <person name="Scazzocchio C."/>
            <person name="Farman M."/>
            <person name="Butler J."/>
            <person name="Purcell S."/>
            <person name="Harris S."/>
            <person name="Braus G.H."/>
            <person name="Draht O."/>
            <person name="Busch S."/>
            <person name="D'Enfert C."/>
            <person name="Bouchier C."/>
            <person name="Goldman G.H."/>
            <person name="Bell-Pedersen D."/>
            <person name="Griffiths-Jones S."/>
            <person name="Doonan J.H."/>
            <person name="Yu J."/>
            <person name="Vienken K."/>
            <person name="Pain A."/>
            <person name="Freitag M."/>
            <person name="Selker E.U."/>
            <person name="Archer D.B."/>
            <person name="Penalva M.A."/>
            <person name="Oakley B.R."/>
            <person name="Momany M."/>
            <person name="Tanaka T."/>
            <person name="Kumagai T."/>
            <person name="Asai K."/>
            <person name="Machida M."/>
            <person name="Nierman W.C."/>
            <person name="Denning D.W."/>
            <person name="Caddick M."/>
            <person name="Hynes M."/>
            <person name="Paoletti M."/>
            <person name="Fischer R."/>
            <person name="Miller B."/>
            <person name="Dyer P."/>
            <person name="Sachs M.S."/>
            <person name="Osmani S.A."/>
            <person name="Birren B.W."/>
        </authorList>
    </citation>
    <scope>NUCLEOTIDE SEQUENCE [LARGE SCALE GENOMIC DNA]</scope>
    <source>
        <strain evidence="3">FGSC A4 / ATCC 38163 / CBS 112.46 / NRRL 194 / M139</strain>
    </source>
</reference>
<dbReference type="InterPro" id="IPR008928">
    <property type="entry name" value="6-hairpin_glycosidase_sf"/>
</dbReference>
<dbReference type="GO" id="GO:0005975">
    <property type="term" value="P:carbohydrate metabolic process"/>
    <property type="evidence" value="ECO:0007669"/>
    <property type="project" value="InterPro"/>
</dbReference>
<dbReference type="RefSeq" id="XP_661575.2">
    <property type="nucleotide sequence ID" value="XM_656483.2"/>
</dbReference>
<proteinExistence type="predicted"/>
<dbReference type="HOGENOM" id="CLU_038720_0_0_1"/>
<dbReference type="Pfam" id="PF07470">
    <property type="entry name" value="Glyco_hydro_88"/>
    <property type="match status" value="1"/>
</dbReference>
<gene>
    <name evidence="2" type="ORF">ANIA_10505</name>
</gene>
<dbReference type="OrthoDB" id="540611at2759"/>
<keyword evidence="3" id="KW-1185">Reference proteome</keyword>
<evidence type="ECO:0000313" key="2">
    <source>
        <dbReference type="EMBL" id="CBF74979.1"/>
    </source>
</evidence>
<dbReference type="Proteomes" id="UP000000560">
    <property type="component" value="Chromosome II"/>
</dbReference>
<dbReference type="InterPro" id="IPR012341">
    <property type="entry name" value="6hp_glycosidase-like_sf"/>
</dbReference>
<dbReference type="Gene3D" id="1.50.10.10">
    <property type="match status" value="1"/>
</dbReference>
<dbReference type="PANTHER" id="PTHR33886">
    <property type="entry name" value="UNSATURATED RHAMNOGALACTURONAN HYDROLASE (EUROFUNG)"/>
    <property type="match status" value="1"/>
</dbReference>
<dbReference type="AlphaFoldDB" id="C8V5X6"/>